<sequence>MKAGSLVALAAVAVGNPIVSVEDYVNNIDKRASISSQDFSNIKFYSQHAGAAYCNVNNKPGQPIKCGGTSGTCPDVEANKVTTVASFIGGETGLGGYVAVDNVRKEIVLGIRGSHNVRNFITDVAFAFQSCDLVDQCKVHAGFADSFKEIETAALNALKTARSANPNFKLVVTGHSLGGAVATLAAVNFRRAGLPFDAFTFGSPRVGNDHFANFVSSQPGVMVRVTHDVDPVPRLPPILVGYRHVSPEFFLANGSATQDNYSIDNVLQCPGIANTNCNGGTGGFNIDAHLHYLGPISACGHEKLNTKRDELDVSEEELEQRLNEWSLNDQEHVANIKI</sequence>
<dbReference type="Gene3D" id="3.40.50.1820">
    <property type="entry name" value="alpha/beta hydrolase"/>
    <property type="match status" value="1"/>
</dbReference>
<evidence type="ECO:0000256" key="4">
    <source>
        <dbReference type="SAM" id="SignalP"/>
    </source>
</evidence>
<dbReference type="PANTHER" id="PTHR46640">
    <property type="entry name" value="TRIACYLGLYCEROL LIPASE, PUTATIVE (AFU_ORTHOLOGUE AFUA_6G06510)-RELATED"/>
    <property type="match status" value="1"/>
</dbReference>
<feature type="signal peptide" evidence="4">
    <location>
        <begin position="1"/>
        <end position="15"/>
    </location>
</feature>
<accession>A0A2K3QQX7</accession>
<evidence type="ECO:0000256" key="1">
    <source>
        <dbReference type="ARBA" id="ARBA00022729"/>
    </source>
</evidence>
<dbReference type="Proteomes" id="UP000236621">
    <property type="component" value="Unassembled WGS sequence"/>
</dbReference>
<evidence type="ECO:0000313" key="7">
    <source>
        <dbReference type="Proteomes" id="UP000236621"/>
    </source>
</evidence>
<dbReference type="STRING" id="45235.A0A2K3QQX7"/>
<name>A0A2K3QQX7_9HYPO</name>
<keyword evidence="2" id="KW-0378">Hydrolase</keyword>
<dbReference type="GO" id="GO:0006629">
    <property type="term" value="P:lipid metabolic process"/>
    <property type="evidence" value="ECO:0007669"/>
    <property type="project" value="InterPro"/>
</dbReference>
<dbReference type="OrthoDB" id="426718at2759"/>
<keyword evidence="7" id="KW-1185">Reference proteome</keyword>
<organism evidence="6 7">
    <name type="scientific">Tolypocladium capitatum</name>
    <dbReference type="NCBI Taxonomy" id="45235"/>
    <lineage>
        <taxon>Eukaryota</taxon>
        <taxon>Fungi</taxon>
        <taxon>Dikarya</taxon>
        <taxon>Ascomycota</taxon>
        <taxon>Pezizomycotina</taxon>
        <taxon>Sordariomycetes</taxon>
        <taxon>Hypocreomycetidae</taxon>
        <taxon>Hypocreales</taxon>
        <taxon>Ophiocordycipitaceae</taxon>
        <taxon>Tolypocladium</taxon>
    </lineage>
</organism>
<gene>
    <name evidence="6" type="ORF">TCAP_00138</name>
</gene>
<dbReference type="InterPro" id="IPR002921">
    <property type="entry name" value="Fungal_lipase-type"/>
</dbReference>
<dbReference type="InterPro" id="IPR051299">
    <property type="entry name" value="AB_hydrolase_lip/est"/>
</dbReference>
<feature type="domain" description="Fungal lipase-type" evidence="5">
    <location>
        <begin position="108"/>
        <end position="238"/>
    </location>
</feature>
<evidence type="ECO:0000259" key="5">
    <source>
        <dbReference type="Pfam" id="PF01764"/>
    </source>
</evidence>
<proteinExistence type="predicted"/>
<feature type="chain" id="PRO_5014370898" evidence="4">
    <location>
        <begin position="16"/>
        <end position="338"/>
    </location>
</feature>
<evidence type="ECO:0000256" key="2">
    <source>
        <dbReference type="ARBA" id="ARBA00022801"/>
    </source>
</evidence>
<dbReference type="CDD" id="cd00519">
    <property type="entry name" value="Lipase_3"/>
    <property type="match status" value="1"/>
</dbReference>
<evidence type="ECO:0000256" key="3">
    <source>
        <dbReference type="SAM" id="Coils"/>
    </source>
</evidence>
<dbReference type="PANTHER" id="PTHR46640:SF1">
    <property type="entry name" value="FUNGAL LIPASE-LIKE DOMAIN-CONTAINING PROTEIN-RELATED"/>
    <property type="match status" value="1"/>
</dbReference>
<evidence type="ECO:0000313" key="6">
    <source>
        <dbReference type="EMBL" id="PNY29950.1"/>
    </source>
</evidence>
<dbReference type="Pfam" id="PF01764">
    <property type="entry name" value="Lipase_3"/>
    <property type="match status" value="1"/>
</dbReference>
<dbReference type="InterPro" id="IPR029058">
    <property type="entry name" value="AB_hydrolase_fold"/>
</dbReference>
<protein>
    <submittedName>
        <fullName evidence="6">Lipase</fullName>
    </submittedName>
</protein>
<reference evidence="6 7" key="1">
    <citation type="submission" date="2017-08" db="EMBL/GenBank/DDBJ databases">
        <title>Harnessing the power of phylogenomics to disentangle the directionality and signatures of interkingdom host jumping in the parasitic fungal genus Tolypocladium.</title>
        <authorList>
            <person name="Quandt C.A."/>
            <person name="Patterson W."/>
            <person name="Spatafora J.W."/>
        </authorList>
    </citation>
    <scope>NUCLEOTIDE SEQUENCE [LARGE SCALE GENOMIC DNA]</scope>
    <source>
        <strain evidence="6 7">CBS 113982</strain>
    </source>
</reference>
<dbReference type="AlphaFoldDB" id="A0A2K3QQX7"/>
<keyword evidence="1 4" id="KW-0732">Signal</keyword>
<dbReference type="GO" id="GO:0016787">
    <property type="term" value="F:hydrolase activity"/>
    <property type="evidence" value="ECO:0007669"/>
    <property type="project" value="UniProtKB-KW"/>
</dbReference>
<keyword evidence="3" id="KW-0175">Coiled coil</keyword>
<dbReference type="EMBL" id="NRSZ01000019">
    <property type="protein sequence ID" value="PNY29950.1"/>
    <property type="molecule type" value="Genomic_DNA"/>
</dbReference>
<dbReference type="SUPFAM" id="SSF53474">
    <property type="entry name" value="alpha/beta-Hydrolases"/>
    <property type="match status" value="1"/>
</dbReference>
<comment type="caution">
    <text evidence="6">The sequence shown here is derived from an EMBL/GenBank/DDBJ whole genome shotgun (WGS) entry which is preliminary data.</text>
</comment>
<feature type="coiled-coil region" evidence="3">
    <location>
        <begin position="301"/>
        <end position="328"/>
    </location>
</feature>